<organism evidence="2 3">
    <name type="scientific">Burkholderia cepacia</name>
    <name type="common">Pseudomonas cepacia</name>
    <dbReference type="NCBI Taxonomy" id="292"/>
    <lineage>
        <taxon>Bacteria</taxon>
        <taxon>Pseudomonadati</taxon>
        <taxon>Pseudomonadota</taxon>
        <taxon>Betaproteobacteria</taxon>
        <taxon>Burkholderiales</taxon>
        <taxon>Burkholderiaceae</taxon>
        <taxon>Burkholderia</taxon>
        <taxon>Burkholderia cepacia complex</taxon>
    </lineage>
</organism>
<gene>
    <name evidence="2" type="ORF">WS90_15875</name>
</gene>
<dbReference type="RefSeq" id="WP_059729911.1">
    <property type="nucleotide sequence ID" value="NZ_LOYH01000055.1"/>
</dbReference>
<reference evidence="2 3" key="1">
    <citation type="submission" date="2015-11" db="EMBL/GenBank/DDBJ databases">
        <title>Expanding the genomic diversity of Burkholderia species for the development of highly accurate diagnostics.</title>
        <authorList>
            <person name="Sahl J."/>
            <person name="Keim P."/>
            <person name="Wagner D."/>
        </authorList>
    </citation>
    <scope>NUCLEOTIDE SEQUENCE [LARGE SCALE GENOMIC DNA]</scope>
    <source>
        <strain evidence="2 3">MSMB1302</strain>
    </source>
</reference>
<accession>A0A118KI06</accession>
<comment type="caution">
    <text evidence="2">The sequence shown here is derived from an EMBL/GenBank/DDBJ whole genome shotgun (WGS) entry which is preliminary data.</text>
</comment>
<sequence length="92" mass="10162">MTFNTGMPFPERPVMPLDHAADCVADLPCDTAVANERTAPADTHAPKRRAERSDGRSRRFRFGDALDDPPPRVVTGSIAISFAVVSRRSWPR</sequence>
<feature type="compositionally biased region" description="Basic and acidic residues" evidence="1">
    <location>
        <begin position="51"/>
        <end position="64"/>
    </location>
</feature>
<dbReference type="EMBL" id="LOYH01000055">
    <property type="protein sequence ID" value="KVK81271.1"/>
    <property type="molecule type" value="Genomic_DNA"/>
</dbReference>
<proteinExistence type="predicted"/>
<dbReference type="Proteomes" id="UP000069001">
    <property type="component" value="Unassembled WGS sequence"/>
</dbReference>
<feature type="region of interest" description="Disordered" evidence="1">
    <location>
        <begin position="35"/>
        <end position="68"/>
    </location>
</feature>
<protein>
    <submittedName>
        <fullName evidence="2">Uncharacterized protein</fullName>
    </submittedName>
</protein>
<evidence type="ECO:0000313" key="2">
    <source>
        <dbReference type="EMBL" id="KVK81271.1"/>
    </source>
</evidence>
<evidence type="ECO:0000256" key="1">
    <source>
        <dbReference type="SAM" id="MobiDB-lite"/>
    </source>
</evidence>
<dbReference type="AlphaFoldDB" id="A0A118KI06"/>
<evidence type="ECO:0000313" key="3">
    <source>
        <dbReference type="Proteomes" id="UP000069001"/>
    </source>
</evidence>
<name>A0A118KI06_BURCE</name>